<dbReference type="EMBL" id="UGHV01000001">
    <property type="protein sequence ID" value="STO96401.1"/>
    <property type="molecule type" value="Genomic_DNA"/>
</dbReference>
<reference evidence="2 3" key="1">
    <citation type="submission" date="2018-06" db="EMBL/GenBank/DDBJ databases">
        <authorList>
            <consortium name="Pathogen Informatics"/>
            <person name="Doyle S."/>
        </authorList>
    </citation>
    <scope>NUCLEOTIDE SEQUENCE [LARGE SCALE GENOMIC DNA]</scope>
    <source>
        <strain evidence="2 3">NCTC12410</strain>
    </source>
</reference>
<protein>
    <submittedName>
        <fullName evidence="2">Protein hydE</fullName>
    </submittedName>
</protein>
<feature type="compositionally biased region" description="Polar residues" evidence="1">
    <location>
        <begin position="421"/>
        <end position="433"/>
    </location>
</feature>
<organism evidence="2 3">
    <name type="scientific">Helicobacter canis</name>
    <dbReference type="NCBI Taxonomy" id="29419"/>
    <lineage>
        <taxon>Bacteria</taxon>
        <taxon>Pseudomonadati</taxon>
        <taxon>Campylobacterota</taxon>
        <taxon>Epsilonproteobacteria</taxon>
        <taxon>Campylobacterales</taxon>
        <taxon>Helicobacteraceae</taxon>
        <taxon>Helicobacter</taxon>
    </lineage>
</organism>
<dbReference type="Proteomes" id="UP000254841">
    <property type="component" value="Unassembled WGS sequence"/>
</dbReference>
<feature type="region of interest" description="Disordered" evidence="1">
    <location>
        <begin position="530"/>
        <end position="549"/>
    </location>
</feature>
<sequence length="873" mass="96943">MLAFIFHTSKPSSYIAPFEAILTHIAKAHNLAYAKEFIDTNPPYQYAFILAEVDSSNNAGIKSVFDKNTAGGRISKETSPNGERYPLFSKETSLRLFSKETSPNAKTKPTPKTPNTDDFSARVLGFADELSRTLPLSMYFIFDRIEPEYEASHRSPRFYRAARACAKPLPMVSDTLALIQSFEKQDSSFSRLCKQFFSHIHTPNPKDPKSSRAITIPPNALYTLLDSLSHALLKRPITIATARGSYELSRAKSKQSALMFWEMGALQSFMRIDSTQLSCLASVEKPSMKLCSKDIFREELLGSSERVEIECLLAFDPMLMLLGSLARTKGVEYVFIRKARKSADLSYSSRFCVPKLESIVCGRDGIYLNTRKSRHNLFSIVAKHYPRPLESTFCDGDSVLGEQCGSVANFVKGTTTKVANLPQSLQSSHSPTATPRILEEDNRGDFEKSTKNQNQPQSKKVDSSNEAFSSSFGSAIAARQSIQTKTQNLESTFEKNAEQIQKTQKKDFSNEAMDRHATATQCLAMTENNAASEKVDSRENAESVKTSQNENAAGGRIFLKKHRLTPSGVPCFLKKHRFACFDENAQTQKVDSSKQAQSLNKSQATGFADDFVGFQGGGEGIYLSGNEQAPAAESRKSAAKPKPKTQREQNAALMLVCYLSMAHSSAVWIYDGTSYKQALPVRFASSEASMLETLVREYKGADRLLANYQAHFGALGALELEASPRISTNLTDIFAIIARVLGFCESGASDDCAKESLLNYAKLCLRDKGPRIDYKLKKAPQGGIELDYPRILRSCMSFALAGVEREMIAFGVLDSLAEFMGNFVRDMSQNYAIKQVFICGDMLSHKIFFDKILLYLPRDITLILPQDGYIDTL</sequence>
<name>A0A377J1P8_9HELI</name>
<feature type="compositionally biased region" description="Basic and acidic residues" evidence="1">
    <location>
        <begin position="437"/>
        <end position="450"/>
    </location>
</feature>
<dbReference type="AlphaFoldDB" id="A0A377J1P8"/>
<accession>A0A377J1P8</accession>
<evidence type="ECO:0000313" key="3">
    <source>
        <dbReference type="Proteomes" id="UP000254841"/>
    </source>
</evidence>
<dbReference type="RefSeq" id="WP_220176706.1">
    <property type="nucleotide sequence ID" value="NZ_UGHV01000001.1"/>
</dbReference>
<gene>
    <name evidence="2" type="ORF">NCTC12410_00213</name>
</gene>
<feature type="region of interest" description="Disordered" evidence="1">
    <location>
        <begin position="421"/>
        <end position="466"/>
    </location>
</feature>
<evidence type="ECO:0000313" key="2">
    <source>
        <dbReference type="EMBL" id="STO96401.1"/>
    </source>
</evidence>
<evidence type="ECO:0000256" key="1">
    <source>
        <dbReference type="SAM" id="MobiDB-lite"/>
    </source>
</evidence>
<dbReference type="Gene3D" id="3.30.420.40">
    <property type="match status" value="1"/>
</dbReference>
<feature type="region of interest" description="Disordered" evidence="1">
    <location>
        <begin position="488"/>
        <end position="508"/>
    </location>
</feature>
<proteinExistence type="predicted"/>
<feature type="compositionally biased region" description="Basic and acidic residues" evidence="1">
    <location>
        <begin position="533"/>
        <end position="542"/>
    </location>
</feature>